<proteinExistence type="predicted"/>
<evidence type="ECO:0000313" key="2">
    <source>
        <dbReference type="Proteomes" id="UP000789706"/>
    </source>
</evidence>
<protein>
    <submittedName>
        <fullName evidence="1">1429_t:CDS:1</fullName>
    </submittedName>
</protein>
<dbReference type="Proteomes" id="UP000789706">
    <property type="component" value="Unassembled WGS sequence"/>
</dbReference>
<name>A0A9N8Z5Y8_9GLOM</name>
<reference evidence="1" key="1">
    <citation type="submission" date="2021-06" db="EMBL/GenBank/DDBJ databases">
        <authorList>
            <person name="Kallberg Y."/>
            <person name="Tangrot J."/>
            <person name="Rosling A."/>
        </authorList>
    </citation>
    <scope>NUCLEOTIDE SEQUENCE</scope>
    <source>
        <strain evidence="1">AZ414A</strain>
    </source>
</reference>
<organism evidence="1 2">
    <name type="scientific">Diversispora eburnea</name>
    <dbReference type="NCBI Taxonomy" id="1213867"/>
    <lineage>
        <taxon>Eukaryota</taxon>
        <taxon>Fungi</taxon>
        <taxon>Fungi incertae sedis</taxon>
        <taxon>Mucoromycota</taxon>
        <taxon>Glomeromycotina</taxon>
        <taxon>Glomeromycetes</taxon>
        <taxon>Diversisporales</taxon>
        <taxon>Diversisporaceae</taxon>
        <taxon>Diversispora</taxon>
    </lineage>
</organism>
<gene>
    <name evidence="1" type="ORF">DEBURN_LOCUS3535</name>
</gene>
<dbReference type="AlphaFoldDB" id="A0A9N8Z5Y8"/>
<comment type="caution">
    <text evidence="1">The sequence shown here is derived from an EMBL/GenBank/DDBJ whole genome shotgun (WGS) entry which is preliminary data.</text>
</comment>
<keyword evidence="2" id="KW-1185">Reference proteome</keyword>
<evidence type="ECO:0000313" key="1">
    <source>
        <dbReference type="EMBL" id="CAG8478620.1"/>
    </source>
</evidence>
<dbReference type="OrthoDB" id="2367637at2759"/>
<accession>A0A9N8Z5Y8</accession>
<sequence length="281" mass="32555">MSNIDNKEINNGFPSPNEILSIPTRFQSNIPEDFGDTMSTSSFELDHSFTYRNSNKSINTLKRGNTGKLNEKYAMMQQKMSQMVQDIKSPVANPFLIPSPHYIREENKNISKWSLSNKRRELDLDDESKKSYSFLRNERNESITPNNYIHKFEPKCTPNSPPPYSLPLILRKHAKRFTNIWPPRDDLSLSEAEEYEEKMNELFGSEPTTPSPIVIKNHSSLETILDNVSDDDEEEDLITNIYTRQLTQKNLSFDDAANPPLVTTDFLLNEFFEDNDIFNED</sequence>
<dbReference type="EMBL" id="CAJVPK010000227">
    <property type="protein sequence ID" value="CAG8478620.1"/>
    <property type="molecule type" value="Genomic_DNA"/>
</dbReference>